<dbReference type="EMBL" id="CAJNOR010006787">
    <property type="protein sequence ID" value="CAF1603551.1"/>
    <property type="molecule type" value="Genomic_DNA"/>
</dbReference>
<keyword evidence="1" id="KW-0040">ANK repeat</keyword>
<keyword evidence="4" id="KW-1185">Reference proteome</keyword>
<reference evidence="3" key="1">
    <citation type="submission" date="2021-02" db="EMBL/GenBank/DDBJ databases">
        <authorList>
            <person name="Nowell W R."/>
        </authorList>
    </citation>
    <scope>NUCLEOTIDE SEQUENCE</scope>
</reference>
<accession>A0A816AZ04</accession>
<evidence type="ECO:0000313" key="4">
    <source>
        <dbReference type="Proteomes" id="UP000663828"/>
    </source>
</evidence>
<dbReference type="PROSITE" id="PS50088">
    <property type="entry name" value="ANK_REPEAT"/>
    <property type="match status" value="1"/>
</dbReference>
<organism evidence="3 4">
    <name type="scientific">Adineta ricciae</name>
    <name type="common">Rotifer</name>
    <dbReference type="NCBI Taxonomy" id="249248"/>
    <lineage>
        <taxon>Eukaryota</taxon>
        <taxon>Metazoa</taxon>
        <taxon>Spiralia</taxon>
        <taxon>Gnathifera</taxon>
        <taxon>Rotifera</taxon>
        <taxon>Eurotatoria</taxon>
        <taxon>Bdelloidea</taxon>
        <taxon>Adinetida</taxon>
        <taxon>Adinetidae</taxon>
        <taxon>Adineta</taxon>
    </lineage>
</organism>
<evidence type="ECO:0000256" key="2">
    <source>
        <dbReference type="SAM" id="MobiDB-lite"/>
    </source>
</evidence>
<dbReference type="AlphaFoldDB" id="A0A816AZ04"/>
<name>A0A816AZ04_ADIRI</name>
<protein>
    <submittedName>
        <fullName evidence="3">Uncharacterized protein</fullName>
    </submittedName>
</protein>
<comment type="caution">
    <text evidence="3">The sequence shown here is derived from an EMBL/GenBank/DDBJ whole genome shotgun (WGS) entry which is preliminary data.</text>
</comment>
<dbReference type="Gene3D" id="1.25.40.20">
    <property type="entry name" value="Ankyrin repeat-containing domain"/>
    <property type="match status" value="1"/>
</dbReference>
<feature type="repeat" description="ANK" evidence="1">
    <location>
        <begin position="118"/>
        <end position="154"/>
    </location>
</feature>
<feature type="region of interest" description="Disordered" evidence="2">
    <location>
        <begin position="336"/>
        <end position="378"/>
    </location>
</feature>
<sequence length="378" mass="43330">MKHKSVEHLLEAIQQGKLSQIISLIKYGHNIYVKNKFQQNLLVYILQQQRQQQDPSLIQKRFQIFKYLIKQHNLDIHSLDSYGKNLFNWATNLNCTKEALFLLNSYPGDIDLLVRDQSGSCSLHYAVEHGNEVLVHAIVNYLLRYRLRFDIKDAYDNTPADLAMKLDYENIHQFLNEACRSTIYMARELPSHQAQIAKVSPSTSVLSEYYSMIEARIGTAKSMDDWKTVIALRAYRKSMSNRKSNQALESLPEPHARKSSIPSLPSIVSSEHPPPTNGSQQSEQMLRLFELHLSPSFRRSFVPVCQRTPFPIINHQRSTNGHHKIAHSSPGHMLSNLHIRKTDSDPNQTSSSTIPDPSSHLSIPPIHKQHRQTLLTTN</sequence>
<proteinExistence type="predicted"/>
<dbReference type="InterPro" id="IPR036770">
    <property type="entry name" value="Ankyrin_rpt-contain_sf"/>
</dbReference>
<feature type="compositionally biased region" description="Polar residues" evidence="2">
    <location>
        <begin position="345"/>
        <end position="361"/>
    </location>
</feature>
<dbReference type="SUPFAM" id="SSF48403">
    <property type="entry name" value="Ankyrin repeat"/>
    <property type="match status" value="1"/>
</dbReference>
<dbReference type="Proteomes" id="UP000663828">
    <property type="component" value="Unassembled WGS sequence"/>
</dbReference>
<evidence type="ECO:0000256" key="1">
    <source>
        <dbReference type="PROSITE-ProRule" id="PRU00023"/>
    </source>
</evidence>
<gene>
    <name evidence="3" type="ORF">XAT740_LOCUS47991</name>
</gene>
<evidence type="ECO:0000313" key="3">
    <source>
        <dbReference type="EMBL" id="CAF1603551.1"/>
    </source>
</evidence>
<dbReference type="InterPro" id="IPR002110">
    <property type="entry name" value="Ankyrin_rpt"/>
</dbReference>
<feature type="region of interest" description="Disordered" evidence="2">
    <location>
        <begin position="241"/>
        <end position="282"/>
    </location>
</feature>
<feature type="compositionally biased region" description="Low complexity" evidence="2">
    <location>
        <begin position="259"/>
        <end position="270"/>
    </location>
</feature>